<dbReference type="OrthoDB" id="9804366at2"/>
<evidence type="ECO:0000256" key="6">
    <source>
        <dbReference type="ARBA" id="ARBA00050776"/>
    </source>
</evidence>
<dbReference type="InterPro" id="IPR000192">
    <property type="entry name" value="Aminotrans_V_dom"/>
</dbReference>
<evidence type="ECO:0000256" key="7">
    <source>
        <dbReference type="RuleBase" id="RU004504"/>
    </source>
</evidence>
<dbReference type="EC" id="2.8.1.7" evidence="3 8"/>
<dbReference type="GO" id="GO:0006534">
    <property type="term" value="P:cysteine metabolic process"/>
    <property type="evidence" value="ECO:0007669"/>
    <property type="project" value="UniProtKB-UniRule"/>
</dbReference>
<comment type="similarity">
    <text evidence="2 8">Belongs to the class-V pyridoxal-phosphate-dependent aminotransferase family. Csd subfamily.</text>
</comment>
<dbReference type="Gene3D" id="3.40.640.10">
    <property type="entry name" value="Type I PLP-dependent aspartate aminotransferase-like (Major domain)"/>
    <property type="match status" value="1"/>
</dbReference>
<evidence type="ECO:0000256" key="8">
    <source>
        <dbReference type="RuleBase" id="RU004506"/>
    </source>
</evidence>
<dbReference type="Pfam" id="PF00266">
    <property type="entry name" value="Aminotran_5"/>
    <property type="match status" value="1"/>
</dbReference>
<keyword evidence="5 8" id="KW-0663">Pyridoxal phosphate</keyword>
<gene>
    <name evidence="10" type="ORF">EAH68_07575</name>
</gene>
<comment type="cofactor">
    <cofactor evidence="1 7">
        <name>pyridoxal 5'-phosphate</name>
        <dbReference type="ChEBI" id="CHEBI:597326"/>
    </cofactor>
</comment>
<comment type="catalytic activity">
    <reaction evidence="6 8">
        <text>(sulfur carrier)-H + L-cysteine = (sulfur carrier)-SH + L-alanine</text>
        <dbReference type="Rhea" id="RHEA:43892"/>
        <dbReference type="Rhea" id="RHEA-COMP:14737"/>
        <dbReference type="Rhea" id="RHEA-COMP:14739"/>
        <dbReference type="ChEBI" id="CHEBI:29917"/>
        <dbReference type="ChEBI" id="CHEBI:35235"/>
        <dbReference type="ChEBI" id="CHEBI:57972"/>
        <dbReference type="ChEBI" id="CHEBI:64428"/>
        <dbReference type="EC" id="2.8.1.7"/>
    </reaction>
</comment>
<evidence type="ECO:0000256" key="2">
    <source>
        <dbReference type="ARBA" id="ARBA00010447"/>
    </source>
</evidence>
<dbReference type="InterPro" id="IPR015421">
    <property type="entry name" value="PyrdxlP-dep_Trfase_major"/>
</dbReference>
<dbReference type="Proteomes" id="UP000274907">
    <property type="component" value="Unassembled WGS sequence"/>
</dbReference>
<dbReference type="InterPro" id="IPR010970">
    <property type="entry name" value="Cys_dSase_SufS"/>
</dbReference>
<feature type="domain" description="Aminotransferase class V" evidence="9">
    <location>
        <begin position="34"/>
        <end position="407"/>
    </location>
</feature>
<evidence type="ECO:0000313" key="11">
    <source>
        <dbReference type="Proteomes" id="UP000274907"/>
    </source>
</evidence>
<proteinExistence type="inferred from homology"/>
<keyword evidence="11" id="KW-1185">Reference proteome</keyword>
<dbReference type="InterPro" id="IPR015422">
    <property type="entry name" value="PyrdxlP-dep_Trfase_small"/>
</dbReference>
<keyword evidence="4 8" id="KW-0808">Transferase</keyword>
<dbReference type="InterPro" id="IPR020578">
    <property type="entry name" value="Aminotrans_V_PyrdxlP_BS"/>
</dbReference>
<accession>A0A3R9ZDP4</accession>
<dbReference type="PROSITE" id="PS00595">
    <property type="entry name" value="AA_TRANSFER_CLASS_5"/>
    <property type="match status" value="1"/>
</dbReference>
<sequence>MAGYTVESGALDVEKIRAEFPILSRTVRDDRPLVYLDSGATSQRPLRVWRAEEEFVLNTFAPVHRGAYQLAEEATDAYENAREKIADFVGAQGHEIAFVKNATEGLNLVAYVLGDDRAGALQVKEGDTVVITELEHHANLVPWQELCRRTGATLKWYRATPDGRIDLDSLELDETVKVVAFTHQSNVTGAVVDVAEVVRRAKAVGALTVLDACQSVPHMPVDFHELDVDFAAFSGHKMCGPSGVGVVYAKAPLLDELPPFLTGGSMIEVVRMEESTFAPAPQRFEAGTQMTSQVVGLGAAVEFLNEIGMDAIHTHEKDLTAYALERLQTVEGLSIVGPTTAEDRGAAIAFVLDGVHPHDLGQVLDSQGVCIRVGHHCAWPAHRCLEVQSTARASFYLYNTRAEVDALVDGINHAREFFGVN</sequence>
<dbReference type="GO" id="GO:0030170">
    <property type="term" value="F:pyridoxal phosphate binding"/>
    <property type="evidence" value="ECO:0007669"/>
    <property type="project" value="UniProtKB-UniRule"/>
</dbReference>
<dbReference type="GO" id="GO:0031071">
    <property type="term" value="F:cysteine desulfurase activity"/>
    <property type="evidence" value="ECO:0007669"/>
    <property type="project" value="UniProtKB-UniRule"/>
</dbReference>
<evidence type="ECO:0000256" key="3">
    <source>
        <dbReference type="ARBA" id="ARBA00012239"/>
    </source>
</evidence>
<evidence type="ECO:0000313" key="10">
    <source>
        <dbReference type="EMBL" id="RSZ63509.1"/>
    </source>
</evidence>
<dbReference type="NCBIfam" id="TIGR01979">
    <property type="entry name" value="sufS"/>
    <property type="match status" value="1"/>
</dbReference>
<comment type="caution">
    <text evidence="10">The sequence shown here is derived from an EMBL/GenBank/DDBJ whole genome shotgun (WGS) entry which is preliminary data.</text>
</comment>
<comment type="function">
    <text evidence="8">Catalyzes the removal of elemental sulfur and selenium atoms from L-cysteine, L-cystine, L-selenocysteine, and L-selenocystine to produce L-alanine.</text>
</comment>
<dbReference type="SUPFAM" id="SSF53383">
    <property type="entry name" value="PLP-dependent transferases"/>
    <property type="match status" value="1"/>
</dbReference>
<evidence type="ECO:0000256" key="1">
    <source>
        <dbReference type="ARBA" id="ARBA00001933"/>
    </source>
</evidence>
<organism evidence="10 11">
    <name type="scientific">Corynebacterium hylobatis</name>
    <dbReference type="NCBI Taxonomy" id="1859290"/>
    <lineage>
        <taxon>Bacteria</taxon>
        <taxon>Bacillati</taxon>
        <taxon>Actinomycetota</taxon>
        <taxon>Actinomycetes</taxon>
        <taxon>Mycobacteriales</taxon>
        <taxon>Corynebacteriaceae</taxon>
        <taxon>Corynebacterium</taxon>
    </lineage>
</organism>
<reference evidence="10 11" key="1">
    <citation type="submission" date="2018-12" db="EMBL/GenBank/DDBJ databases">
        <title>YIM 101343 draft genome.</title>
        <authorList>
            <person name="Chen X."/>
        </authorList>
    </citation>
    <scope>NUCLEOTIDE SEQUENCE [LARGE SCALE GENOMIC DNA]</scope>
    <source>
        <strain evidence="10 11">YIM 101343</strain>
    </source>
</reference>
<dbReference type="RefSeq" id="WP_126120711.1">
    <property type="nucleotide sequence ID" value="NZ_RXHJ01000007.1"/>
</dbReference>
<dbReference type="CDD" id="cd06453">
    <property type="entry name" value="SufS_like"/>
    <property type="match status" value="1"/>
</dbReference>
<evidence type="ECO:0000259" key="9">
    <source>
        <dbReference type="Pfam" id="PF00266"/>
    </source>
</evidence>
<protein>
    <recommendedName>
        <fullName evidence="3 8">Cysteine desulfurase</fullName>
        <ecNumber evidence="3 8">2.8.1.7</ecNumber>
    </recommendedName>
</protein>
<name>A0A3R9ZDP4_9CORY</name>
<evidence type="ECO:0000256" key="4">
    <source>
        <dbReference type="ARBA" id="ARBA00022679"/>
    </source>
</evidence>
<dbReference type="EMBL" id="RXHJ01000007">
    <property type="protein sequence ID" value="RSZ63509.1"/>
    <property type="molecule type" value="Genomic_DNA"/>
</dbReference>
<dbReference type="AlphaFoldDB" id="A0A3R9ZDP4"/>
<evidence type="ECO:0000256" key="5">
    <source>
        <dbReference type="ARBA" id="ARBA00022898"/>
    </source>
</evidence>
<dbReference type="Gene3D" id="3.90.1150.10">
    <property type="entry name" value="Aspartate Aminotransferase, domain 1"/>
    <property type="match status" value="1"/>
</dbReference>
<dbReference type="PANTHER" id="PTHR43586">
    <property type="entry name" value="CYSTEINE DESULFURASE"/>
    <property type="match status" value="1"/>
</dbReference>
<dbReference type="InterPro" id="IPR015424">
    <property type="entry name" value="PyrdxlP-dep_Trfase"/>
</dbReference>
<dbReference type="PANTHER" id="PTHR43586:SF8">
    <property type="entry name" value="CYSTEINE DESULFURASE 1, CHLOROPLASTIC"/>
    <property type="match status" value="1"/>
</dbReference>